<comment type="caution">
    <text evidence="8">The sequence shown here is derived from an EMBL/GenBank/DDBJ whole genome shotgun (WGS) entry which is preliminary data.</text>
</comment>
<dbReference type="GO" id="GO:0005886">
    <property type="term" value="C:plasma membrane"/>
    <property type="evidence" value="ECO:0007669"/>
    <property type="project" value="UniProtKB-SubCell"/>
</dbReference>
<feature type="transmembrane region" description="Helical" evidence="7">
    <location>
        <begin position="131"/>
        <end position="152"/>
    </location>
</feature>
<comment type="caution">
    <text evidence="7">Lacks conserved residue(s) required for the propagation of feature annotation.</text>
</comment>
<keyword evidence="6" id="KW-0325">Glycoprotein</keyword>
<dbReference type="GO" id="GO:0022857">
    <property type="term" value="F:transmembrane transporter activity"/>
    <property type="evidence" value="ECO:0007669"/>
    <property type="project" value="UniProtKB-UniRule"/>
</dbReference>
<dbReference type="EMBL" id="BMAT01002442">
    <property type="protein sequence ID" value="GFS06978.1"/>
    <property type="molecule type" value="Genomic_DNA"/>
</dbReference>
<sequence length="234" mass="26806">MTLAGAFASYYWAWDKTKDIPSFPLISSLRRSLRYHTGSLAFGSLIIALVQIISSALDYINRKLKGSENDVAKCLRCCFWCLEKFLRYVNKNAYIVIAVHGQNFCSAARDGFLLIMRNVLRAAILDKVCDFLMLISKLLITAATGTVAYFWFTKEVPVVDEYVPELHYFLSPVVLVVLGTYLIVDCFFDVYAMAVDTIFICFLEDIERNDGSKDRPYYMTKTKHLSKFLRNKSK</sequence>
<dbReference type="Proteomes" id="UP000762676">
    <property type="component" value="Unassembled WGS sequence"/>
</dbReference>
<dbReference type="PANTHER" id="PTHR12385:SF14">
    <property type="entry name" value="CHOLINE TRANSPORTER-LIKE 2"/>
    <property type="match status" value="1"/>
</dbReference>
<evidence type="ECO:0000256" key="7">
    <source>
        <dbReference type="RuleBase" id="RU368066"/>
    </source>
</evidence>
<evidence type="ECO:0000256" key="1">
    <source>
        <dbReference type="ARBA" id="ARBA00004141"/>
    </source>
</evidence>
<dbReference type="InterPro" id="IPR007603">
    <property type="entry name" value="Choline_transptr-like"/>
</dbReference>
<comment type="subcellular location">
    <subcellularLocation>
        <location evidence="7">Cell membrane</location>
        <topology evidence="7">Multi-pass membrane protein</topology>
    </subcellularLocation>
    <subcellularLocation>
        <location evidence="1">Membrane</location>
        <topology evidence="1">Multi-pass membrane protein</topology>
    </subcellularLocation>
</comment>
<evidence type="ECO:0000256" key="3">
    <source>
        <dbReference type="ARBA" id="ARBA00022692"/>
    </source>
</evidence>
<keyword evidence="3 7" id="KW-0812">Transmembrane</keyword>
<organism evidence="8 9">
    <name type="scientific">Elysia marginata</name>
    <dbReference type="NCBI Taxonomy" id="1093978"/>
    <lineage>
        <taxon>Eukaryota</taxon>
        <taxon>Metazoa</taxon>
        <taxon>Spiralia</taxon>
        <taxon>Lophotrochozoa</taxon>
        <taxon>Mollusca</taxon>
        <taxon>Gastropoda</taxon>
        <taxon>Heterobranchia</taxon>
        <taxon>Euthyneura</taxon>
        <taxon>Panpulmonata</taxon>
        <taxon>Sacoglossa</taxon>
        <taxon>Placobranchoidea</taxon>
        <taxon>Plakobranchidae</taxon>
        <taxon>Elysia</taxon>
    </lineage>
</organism>
<evidence type="ECO:0000313" key="8">
    <source>
        <dbReference type="EMBL" id="GFS06978.1"/>
    </source>
</evidence>
<protein>
    <recommendedName>
        <fullName evidence="7">Choline transporter-like protein</fullName>
    </recommendedName>
</protein>
<keyword evidence="5 7" id="KW-0472">Membrane</keyword>
<keyword evidence="9" id="KW-1185">Reference proteome</keyword>
<comment type="similarity">
    <text evidence="2 7">Belongs to the CTL (choline transporter-like) family.</text>
</comment>
<reference evidence="8 9" key="1">
    <citation type="journal article" date="2021" name="Elife">
        <title>Chloroplast acquisition without the gene transfer in kleptoplastic sea slugs, Plakobranchus ocellatus.</title>
        <authorList>
            <person name="Maeda T."/>
            <person name="Takahashi S."/>
            <person name="Yoshida T."/>
            <person name="Shimamura S."/>
            <person name="Takaki Y."/>
            <person name="Nagai Y."/>
            <person name="Toyoda A."/>
            <person name="Suzuki Y."/>
            <person name="Arimoto A."/>
            <person name="Ishii H."/>
            <person name="Satoh N."/>
            <person name="Nishiyama T."/>
            <person name="Hasebe M."/>
            <person name="Maruyama T."/>
            <person name="Minagawa J."/>
            <person name="Obokata J."/>
            <person name="Shigenobu S."/>
        </authorList>
    </citation>
    <scope>NUCLEOTIDE SEQUENCE [LARGE SCALE GENOMIC DNA]</scope>
</reference>
<keyword evidence="4 7" id="KW-1133">Transmembrane helix</keyword>
<gene>
    <name evidence="8" type="ORF">ElyMa_001238400</name>
</gene>
<evidence type="ECO:0000313" key="9">
    <source>
        <dbReference type="Proteomes" id="UP000762676"/>
    </source>
</evidence>
<dbReference type="Pfam" id="PF04515">
    <property type="entry name" value="Choline_transpo"/>
    <property type="match status" value="1"/>
</dbReference>
<evidence type="ECO:0000256" key="6">
    <source>
        <dbReference type="ARBA" id="ARBA00023180"/>
    </source>
</evidence>
<evidence type="ECO:0000256" key="4">
    <source>
        <dbReference type="ARBA" id="ARBA00022989"/>
    </source>
</evidence>
<feature type="transmembrane region" description="Helical" evidence="7">
    <location>
        <begin position="40"/>
        <end position="60"/>
    </location>
</feature>
<evidence type="ECO:0000256" key="2">
    <source>
        <dbReference type="ARBA" id="ARBA00007168"/>
    </source>
</evidence>
<feature type="transmembrane region" description="Helical" evidence="7">
    <location>
        <begin position="172"/>
        <end position="203"/>
    </location>
</feature>
<comment type="function">
    <text evidence="7">Choline transporter.</text>
</comment>
<name>A0AAV4I945_9GAST</name>
<dbReference type="AlphaFoldDB" id="A0AAV4I945"/>
<proteinExistence type="inferred from homology"/>
<dbReference type="PANTHER" id="PTHR12385">
    <property type="entry name" value="CHOLINE TRANSPORTER-LIKE (SLC FAMILY 44)"/>
    <property type="match status" value="1"/>
</dbReference>
<evidence type="ECO:0000256" key="5">
    <source>
        <dbReference type="ARBA" id="ARBA00023136"/>
    </source>
</evidence>
<accession>A0AAV4I945</accession>